<keyword evidence="2" id="KW-1185">Reference proteome</keyword>
<dbReference type="HOGENOM" id="CLU_1294281_0_0_1"/>
<dbReference type="STRING" id="701091.M2UXK2"/>
<organism evidence="1 2">
    <name type="scientific">Cochliobolus heterostrophus (strain C5 / ATCC 48332 / race O)</name>
    <name type="common">Southern corn leaf blight fungus</name>
    <name type="synonym">Bipolaris maydis</name>
    <dbReference type="NCBI Taxonomy" id="701091"/>
    <lineage>
        <taxon>Eukaryota</taxon>
        <taxon>Fungi</taxon>
        <taxon>Dikarya</taxon>
        <taxon>Ascomycota</taxon>
        <taxon>Pezizomycotina</taxon>
        <taxon>Dothideomycetes</taxon>
        <taxon>Pleosporomycetidae</taxon>
        <taxon>Pleosporales</taxon>
        <taxon>Pleosporineae</taxon>
        <taxon>Pleosporaceae</taxon>
        <taxon>Bipolaris</taxon>
    </lineage>
</organism>
<evidence type="ECO:0000313" key="1">
    <source>
        <dbReference type="EMBL" id="EMD92517.1"/>
    </source>
</evidence>
<dbReference type="Proteomes" id="UP000016936">
    <property type="component" value="Unassembled WGS sequence"/>
</dbReference>
<dbReference type="AlphaFoldDB" id="M2UXK2"/>
<gene>
    <name evidence="1" type="ORF">COCHEDRAFT_1155489</name>
</gene>
<reference evidence="2" key="2">
    <citation type="journal article" date="2013" name="PLoS Genet.">
        <title>Comparative genome structure, secondary metabolite, and effector coding capacity across Cochliobolus pathogens.</title>
        <authorList>
            <person name="Condon B.J."/>
            <person name="Leng Y."/>
            <person name="Wu D."/>
            <person name="Bushley K.E."/>
            <person name="Ohm R.A."/>
            <person name="Otillar R."/>
            <person name="Martin J."/>
            <person name="Schackwitz W."/>
            <person name="Grimwood J."/>
            <person name="MohdZainudin N."/>
            <person name="Xue C."/>
            <person name="Wang R."/>
            <person name="Manning V.A."/>
            <person name="Dhillon B."/>
            <person name="Tu Z.J."/>
            <person name="Steffenson B.J."/>
            <person name="Salamov A."/>
            <person name="Sun H."/>
            <person name="Lowry S."/>
            <person name="LaButti K."/>
            <person name="Han J."/>
            <person name="Copeland A."/>
            <person name="Lindquist E."/>
            <person name="Barry K."/>
            <person name="Schmutz J."/>
            <person name="Baker S.E."/>
            <person name="Ciuffetti L.M."/>
            <person name="Grigoriev I.V."/>
            <person name="Zhong S."/>
            <person name="Turgeon B.G."/>
        </authorList>
    </citation>
    <scope>NUCLEOTIDE SEQUENCE [LARGE SCALE GENOMIC DNA]</scope>
    <source>
        <strain evidence="2">C5 / ATCC 48332 / race O</strain>
    </source>
</reference>
<reference evidence="1 2" key="1">
    <citation type="journal article" date="2012" name="PLoS Pathog.">
        <title>Diverse lifestyles and strategies of plant pathogenesis encoded in the genomes of eighteen Dothideomycetes fungi.</title>
        <authorList>
            <person name="Ohm R.A."/>
            <person name="Feau N."/>
            <person name="Henrissat B."/>
            <person name="Schoch C.L."/>
            <person name="Horwitz B.A."/>
            <person name="Barry K.W."/>
            <person name="Condon B.J."/>
            <person name="Copeland A.C."/>
            <person name="Dhillon B."/>
            <person name="Glaser F."/>
            <person name="Hesse C.N."/>
            <person name="Kosti I."/>
            <person name="LaButti K."/>
            <person name="Lindquist E.A."/>
            <person name="Lucas S."/>
            <person name="Salamov A.A."/>
            <person name="Bradshaw R.E."/>
            <person name="Ciuffetti L."/>
            <person name="Hamelin R.C."/>
            <person name="Kema G.H.J."/>
            <person name="Lawrence C."/>
            <person name="Scott J.A."/>
            <person name="Spatafora J.W."/>
            <person name="Turgeon B.G."/>
            <person name="de Wit P.J.G.M."/>
            <person name="Zhong S."/>
            <person name="Goodwin S.B."/>
            <person name="Grigoriev I.V."/>
        </authorList>
    </citation>
    <scope>NUCLEOTIDE SEQUENCE [LARGE SCALE GENOMIC DNA]</scope>
    <source>
        <strain evidence="2">C5 / ATCC 48332 / race O</strain>
    </source>
</reference>
<protein>
    <submittedName>
        <fullName evidence="1">Uncharacterized protein</fullName>
    </submittedName>
</protein>
<dbReference type="OrthoDB" id="10261951at2759"/>
<accession>M2UXK2</accession>
<sequence length="213" mass="23921">MLQAALNCRAGIRDTVTVAHLNTDQITQLVSVATVNLFSTCAGMQPYLYGVNAAAYMKKVVHLRLTKADRSLVLQPFRPTPLQSHFSESTLCPVVDFQPSPEIRDQFLLIGDKIDANAFSRDLVLNTVVEVPDRNVAVPIWGQFQQLHEGSQSNMFTTDAQVPRSTNDKGWVFCEINRVNRDFQFWAADPVEEALSRQLLRRIQEWSTGNGLS</sequence>
<name>M2UXK2_COCH5</name>
<dbReference type="EMBL" id="KB445575">
    <property type="protein sequence ID" value="EMD92517.1"/>
    <property type="molecule type" value="Genomic_DNA"/>
</dbReference>
<proteinExistence type="predicted"/>
<evidence type="ECO:0000313" key="2">
    <source>
        <dbReference type="Proteomes" id="UP000016936"/>
    </source>
</evidence>